<feature type="region of interest" description="Disordered" evidence="1">
    <location>
        <begin position="58"/>
        <end position="82"/>
    </location>
</feature>
<feature type="compositionally biased region" description="Polar residues" evidence="1">
    <location>
        <begin position="58"/>
        <end position="68"/>
    </location>
</feature>
<evidence type="ECO:0000256" key="1">
    <source>
        <dbReference type="SAM" id="MobiDB-lite"/>
    </source>
</evidence>
<reference evidence="2 3" key="2">
    <citation type="journal article" date="2019" name="G3 (Bethesda)">
        <title>Hybrid Assembly of the Genome of the Entomopathogenic Nematode Steinernema carpocapsae Identifies the X-Chromosome.</title>
        <authorList>
            <person name="Serra L."/>
            <person name="Macchietto M."/>
            <person name="Macias-Munoz A."/>
            <person name="McGill C.J."/>
            <person name="Rodriguez I.M."/>
            <person name="Rodriguez B."/>
            <person name="Murad R."/>
            <person name="Mortazavi A."/>
        </authorList>
    </citation>
    <scope>NUCLEOTIDE SEQUENCE [LARGE SCALE GENOMIC DNA]</scope>
    <source>
        <strain evidence="2 3">ALL</strain>
    </source>
</reference>
<accession>A0A4U5LQH4</accession>
<evidence type="ECO:0000313" key="2">
    <source>
        <dbReference type="EMBL" id="TKR58217.1"/>
    </source>
</evidence>
<sequence length="189" mass="21491">MCYSLLRMRTNSHPFKNFEVKDNPRRTRDAPNAVKYFPRPVSRECDFVVEDYNIQQQVTTAEENSKGSNEPPAKRRKQKKRTTMIGQLQALPPTQVVIKAEHVAEALAASDVTTFNKLFEVAVRARQVDVVLEVILKMCADSDKNVPLSFDALSKFGQHLQKDKRCPECGKVFLSAMRTGRRKNPLSPL</sequence>
<dbReference type="Proteomes" id="UP000298663">
    <property type="component" value="Unassembled WGS sequence"/>
</dbReference>
<name>A0A4U5LQH4_STECR</name>
<gene>
    <name evidence="2" type="ORF">L596_029696</name>
</gene>
<dbReference type="EMBL" id="AZBU02000013">
    <property type="protein sequence ID" value="TKR58217.1"/>
    <property type="molecule type" value="Genomic_DNA"/>
</dbReference>
<dbReference type="AlphaFoldDB" id="A0A4U5LQH4"/>
<protein>
    <submittedName>
        <fullName evidence="2">Uncharacterized protein</fullName>
    </submittedName>
</protein>
<keyword evidence="3" id="KW-1185">Reference proteome</keyword>
<organism evidence="2 3">
    <name type="scientific">Steinernema carpocapsae</name>
    <name type="common">Entomopathogenic nematode</name>
    <dbReference type="NCBI Taxonomy" id="34508"/>
    <lineage>
        <taxon>Eukaryota</taxon>
        <taxon>Metazoa</taxon>
        <taxon>Ecdysozoa</taxon>
        <taxon>Nematoda</taxon>
        <taxon>Chromadorea</taxon>
        <taxon>Rhabditida</taxon>
        <taxon>Tylenchina</taxon>
        <taxon>Panagrolaimomorpha</taxon>
        <taxon>Strongyloidoidea</taxon>
        <taxon>Steinernematidae</taxon>
        <taxon>Steinernema</taxon>
    </lineage>
</organism>
<proteinExistence type="predicted"/>
<evidence type="ECO:0000313" key="3">
    <source>
        <dbReference type="Proteomes" id="UP000298663"/>
    </source>
</evidence>
<comment type="caution">
    <text evidence="2">The sequence shown here is derived from an EMBL/GenBank/DDBJ whole genome shotgun (WGS) entry which is preliminary data.</text>
</comment>
<reference evidence="2 3" key="1">
    <citation type="journal article" date="2015" name="Genome Biol.">
        <title>Comparative genomics of Steinernema reveals deeply conserved gene regulatory networks.</title>
        <authorList>
            <person name="Dillman A.R."/>
            <person name="Macchietto M."/>
            <person name="Porter C.F."/>
            <person name="Rogers A."/>
            <person name="Williams B."/>
            <person name="Antoshechkin I."/>
            <person name="Lee M.M."/>
            <person name="Goodwin Z."/>
            <person name="Lu X."/>
            <person name="Lewis E.E."/>
            <person name="Goodrich-Blair H."/>
            <person name="Stock S.P."/>
            <person name="Adams B.J."/>
            <person name="Sternberg P.W."/>
            <person name="Mortazavi A."/>
        </authorList>
    </citation>
    <scope>NUCLEOTIDE SEQUENCE [LARGE SCALE GENOMIC DNA]</scope>
    <source>
        <strain evidence="2 3">ALL</strain>
    </source>
</reference>